<dbReference type="Gene3D" id="3.30.500.20">
    <property type="entry name" value="BH3703-like domains"/>
    <property type="match status" value="1"/>
</dbReference>
<protein>
    <submittedName>
        <fullName evidence="1">DUF600 domain-containing protein</fullName>
    </submittedName>
</protein>
<comment type="caution">
    <text evidence="1">The sequence shown here is derived from an EMBL/GenBank/DDBJ whole genome shotgun (WGS) entry which is preliminary data.</text>
</comment>
<evidence type="ECO:0000313" key="1">
    <source>
        <dbReference type="EMBL" id="PSX44040.1"/>
    </source>
</evidence>
<dbReference type="EMBL" id="PYOZ01000010">
    <property type="protein sequence ID" value="PSX44040.1"/>
    <property type="molecule type" value="Genomic_DNA"/>
</dbReference>
<name>A0AAX0YSS0_9GAMM</name>
<dbReference type="SUPFAM" id="SSF160424">
    <property type="entry name" value="BH3703-like"/>
    <property type="match status" value="1"/>
</dbReference>
<gene>
    <name evidence="1" type="ORF">C0W53_15540</name>
</gene>
<dbReference type="RefSeq" id="WP_045044114.1">
    <property type="nucleotide sequence ID" value="NZ_JZTB01000041.1"/>
</dbReference>
<reference evidence="1 2" key="1">
    <citation type="submission" date="2018-01" db="EMBL/GenBank/DDBJ databases">
        <title>Whole genome sequencing of Histamine producing bacteria.</title>
        <authorList>
            <person name="Butler K."/>
        </authorList>
    </citation>
    <scope>NUCLEOTIDE SEQUENCE [LARGE SCALE GENOMIC DNA]</scope>
    <source>
        <strain evidence="1 2">A1-4</strain>
    </source>
</reference>
<dbReference type="Pfam" id="PF04634">
    <property type="entry name" value="YezG-like"/>
    <property type="match status" value="1"/>
</dbReference>
<dbReference type="Proteomes" id="UP000240728">
    <property type="component" value="Unassembled WGS sequence"/>
</dbReference>
<keyword evidence="2" id="KW-1185">Reference proteome</keyword>
<evidence type="ECO:0000313" key="2">
    <source>
        <dbReference type="Proteomes" id="UP000240728"/>
    </source>
</evidence>
<organism evidence="1 2">
    <name type="scientific">Photobacterium kishitanii</name>
    <dbReference type="NCBI Taxonomy" id="318456"/>
    <lineage>
        <taxon>Bacteria</taxon>
        <taxon>Pseudomonadati</taxon>
        <taxon>Pseudomonadota</taxon>
        <taxon>Gammaproteobacteria</taxon>
        <taxon>Vibrionales</taxon>
        <taxon>Vibrionaceae</taxon>
        <taxon>Photobacterium</taxon>
    </lineage>
</organism>
<proteinExistence type="predicted"/>
<sequence length="151" mass="17890">METFEDIYQHIGQAMFNALPDEWDSAYFYISIKRIYPRACEYKESYFLKGVESDFSVDENDGDYGCTDTFFELYDLMQKDDSDVPWNKARFELKPDGSFDIQSKYDEDFAWLKSLNLRRKKIMIFMKVLILILSTRLKLGMVYQKILTAIG</sequence>
<dbReference type="InterPro" id="IPR036170">
    <property type="entry name" value="YezG-like_sf"/>
</dbReference>
<dbReference type="AlphaFoldDB" id="A0AAX0YSS0"/>
<accession>A0AAX0YSS0</accession>
<dbReference type="InterPro" id="IPR006728">
    <property type="entry name" value="YezG-like"/>
</dbReference>